<dbReference type="EMBL" id="JACAZE010000003">
    <property type="protein sequence ID" value="KAF7319172.1"/>
    <property type="molecule type" value="Genomic_DNA"/>
</dbReference>
<name>A0A8H6WIU0_MYCCL</name>
<dbReference type="Proteomes" id="UP000613580">
    <property type="component" value="Unassembled WGS sequence"/>
</dbReference>
<organism evidence="1 2">
    <name type="scientific">Mycena chlorophos</name>
    <name type="common">Agaric fungus</name>
    <name type="synonym">Agaricus chlorophos</name>
    <dbReference type="NCBI Taxonomy" id="658473"/>
    <lineage>
        <taxon>Eukaryota</taxon>
        <taxon>Fungi</taxon>
        <taxon>Dikarya</taxon>
        <taxon>Basidiomycota</taxon>
        <taxon>Agaricomycotina</taxon>
        <taxon>Agaricomycetes</taxon>
        <taxon>Agaricomycetidae</taxon>
        <taxon>Agaricales</taxon>
        <taxon>Marasmiineae</taxon>
        <taxon>Mycenaceae</taxon>
        <taxon>Mycena</taxon>
    </lineage>
</organism>
<sequence>MVRRKSTQLELEGQQARATNETGLAAFPAELLLEISLWLRPSLTRTGSSEFVSPSELQTIRAFRALSQTSQRLRLFFLPFAWERVLVCPESNSADSESSPKEIRLSQKQLATELVAQLETVVIRTDILSAFVHSMTFTLSEYCEDRVIPELTRSLYLLNNLRVLCILDAPYRNSRRSKDLFESASLYKYPGIRRLTVPPRAITFAWSCRNLQQLILSGPLWGERGNVLKKVTRGQLSFVSLANATPTLRSFICESIDVSSVFHFGLSQLPPTLEELGFVEVGYSGFSSAILEKLASHPSLLRMHFALESDSEPTGTITANAYQVARAERKLQEAAQLARTLMISKKSINAREVYVTLGFSSDGRKCECGPMGWEEVEELKMVEYV</sequence>
<accession>A0A8H6WIU0</accession>
<reference evidence="1" key="1">
    <citation type="submission" date="2020-05" db="EMBL/GenBank/DDBJ databases">
        <title>Mycena genomes resolve the evolution of fungal bioluminescence.</title>
        <authorList>
            <person name="Tsai I.J."/>
        </authorList>
    </citation>
    <scope>NUCLEOTIDE SEQUENCE</scope>
    <source>
        <strain evidence="1">110903Hualien_Pintung</strain>
    </source>
</reference>
<keyword evidence="2" id="KW-1185">Reference proteome</keyword>
<dbReference type="AlphaFoldDB" id="A0A8H6WIU0"/>
<gene>
    <name evidence="1" type="ORF">HMN09_00253700</name>
</gene>
<evidence type="ECO:0000313" key="2">
    <source>
        <dbReference type="Proteomes" id="UP000613580"/>
    </source>
</evidence>
<protein>
    <submittedName>
        <fullName evidence="1">Uncharacterized protein</fullName>
    </submittedName>
</protein>
<comment type="caution">
    <text evidence="1">The sequence shown here is derived from an EMBL/GenBank/DDBJ whole genome shotgun (WGS) entry which is preliminary data.</text>
</comment>
<proteinExistence type="predicted"/>
<evidence type="ECO:0000313" key="1">
    <source>
        <dbReference type="EMBL" id="KAF7319172.1"/>
    </source>
</evidence>
<dbReference type="OrthoDB" id="2891411at2759"/>